<gene>
    <name evidence="2" type="ORF">SAMN05421684_8016</name>
</gene>
<accession>A0A1H3UU83</accession>
<dbReference type="PANTHER" id="PTHR35535:SF2">
    <property type="entry name" value="DUF306 DOMAIN-CONTAINING PROTEIN"/>
    <property type="match status" value="1"/>
</dbReference>
<keyword evidence="2" id="KW-0346">Stress response</keyword>
<proteinExistence type="predicted"/>
<dbReference type="EMBL" id="FNQB01000005">
    <property type="protein sequence ID" value="SDZ65395.1"/>
    <property type="molecule type" value="Genomic_DNA"/>
</dbReference>
<dbReference type="InterPro" id="IPR038670">
    <property type="entry name" value="HslJ-like_sf"/>
</dbReference>
<reference evidence="3" key="1">
    <citation type="submission" date="2016-10" db="EMBL/GenBank/DDBJ databases">
        <authorList>
            <person name="Varghese N."/>
            <person name="Submissions S."/>
        </authorList>
    </citation>
    <scope>NUCLEOTIDE SEQUENCE [LARGE SCALE GENOMIC DNA]</scope>
    <source>
        <strain evidence="3">DSM 44718</strain>
    </source>
</reference>
<sequence>MLILAACAHSEPGRRPGELVDIDASGRPLVDGRTFIATLLTQDGAAKQVVAGTRIQFEFTEAGRVRASAGCNMIDGEVHLDVGQLNVDEVSITNLGCEQRRHEQDEWISSFLQSGPAWKVNGDELILSAAGAEIRLKDRNALDPDWPLLSTKWMVVTFLADGNASSVPGGVEAYLIFGTNSTVTGKSGCNAITGKSAVAEGKIAVADVVTTDMACAAPARDIERFVLRVLEQTMTYKIEANRLTLATPDGSGMQLVASA</sequence>
<dbReference type="InterPro" id="IPR005184">
    <property type="entry name" value="DUF306_Meta_HslJ"/>
</dbReference>
<name>A0A1H3UU83_9ACTN</name>
<dbReference type="STRING" id="137265.SAMN05421684_8016"/>
<evidence type="ECO:0000313" key="2">
    <source>
        <dbReference type="EMBL" id="SDZ65395.1"/>
    </source>
</evidence>
<organism evidence="2 3">
    <name type="scientific">Asanoa ishikariensis</name>
    <dbReference type="NCBI Taxonomy" id="137265"/>
    <lineage>
        <taxon>Bacteria</taxon>
        <taxon>Bacillati</taxon>
        <taxon>Actinomycetota</taxon>
        <taxon>Actinomycetes</taxon>
        <taxon>Micromonosporales</taxon>
        <taxon>Micromonosporaceae</taxon>
        <taxon>Asanoa</taxon>
    </lineage>
</organism>
<protein>
    <submittedName>
        <fullName evidence="2">Heat shock protein HslJ</fullName>
    </submittedName>
</protein>
<feature type="domain" description="DUF306" evidence="1">
    <location>
        <begin position="47"/>
        <end position="131"/>
    </location>
</feature>
<dbReference type="Proteomes" id="UP000199632">
    <property type="component" value="Unassembled WGS sequence"/>
</dbReference>
<keyword evidence="3" id="KW-1185">Reference proteome</keyword>
<dbReference type="AlphaFoldDB" id="A0A1H3UU83"/>
<dbReference type="Pfam" id="PF03724">
    <property type="entry name" value="META"/>
    <property type="match status" value="2"/>
</dbReference>
<dbReference type="InterPro" id="IPR053147">
    <property type="entry name" value="Hsp_HslJ-like"/>
</dbReference>
<dbReference type="PANTHER" id="PTHR35535">
    <property type="entry name" value="HEAT SHOCK PROTEIN HSLJ"/>
    <property type="match status" value="1"/>
</dbReference>
<evidence type="ECO:0000259" key="1">
    <source>
        <dbReference type="Pfam" id="PF03724"/>
    </source>
</evidence>
<dbReference type="Gene3D" id="2.40.128.270">
    <property type="match status" value="2"/>
</dbReference>
<evidence type="ECO:0000313" key="3">
    <source>
        <dbReference type="Proteomes" id="UP000199632"/>
    </source>
</evidence>
<feature type="domain" description="DUF306" evidence="1">
    <location>
        <begin position="149"/>
        <end position="250"/>
    </location>
</feature>